<dbReference type="InterPro" id="IPR013785">
    <property type="entry name" value="Aldolase_TIM"/>
</dbReference>
<dbReference type="Proteomes" id="UP000293142">
    <property type="component" value="Unassembled WGS sequence"/>
</dbReference>
<evidence type="ECO:0000313" key="4">
    <source>
        <dbReference type="Proteomes" id="UP000293142"/>
    </source>
</evidence>
<keyword evidence="4" id="KW-1185">Reference proteome</keyword>
<gene>
    <name evidence="3" type="ORF">EYB31_02765</name>
</gene>
<reference evidence="3 4" key="1">
    <citation type="submission" date="2019-02" db="EMBL/GenBank/DDBJ databases">
        <title>Paenibacillus sp. nov., isolated from surface-sterilized tissue of Thalictrum simplex L.</title>
        <authorList>
            <person name="Tuo L."/>
        </authorList>
    </citation>
    <scope>NUCLEOTIDE SEQUENCE [LARGE SCALE GENOMIC DNA]</scope>
    <source>
        <strain evidence="3 4">N2SHLJ1</strain>
    </source>
</reference>
<organism evidence="3 4">
    <name type="scientific">Paenibacillus thalictri</name>
    <dbReference type="NCBI Taxonomy" id="2527873"/>
    <lineage>
        <taxon>Bacteria</taxon>
        <taxon>Bacillati</taxon>
        <taxon>Bacillota</taxon>
        <taxon>Bacilli</taxon>
        <taxon>Bacillales</taxon>
        <taxon>Paenibacillaceae</taxon>
        <taxon>Paenibacillus</taxon>
    </lineage>
</organism>
<evidence type="ECO:0000256" key="2">
    <source>
        <dbReference type="ARBA" id="ARBA00023239"/>
    </source>
</evidence>
<dbReference type="SUPFAM" id="SSF51569">
    <property type="entry name" value="Aldolase"/>
    <property type="match status" value="1"/>
</dbReference>
<dbReference type="Pfam" id="PF00701">
    <property type="entry name" value="DHDPS"/>
    <property type="match status" value="1"/>
</dbReference>
<dbReference type="AlphaFoldDB" id="A0A4Q9DVG7"/>
<proteinExistence type="inferred from homology"/>
<dbReference type="CDD" id="cd00408">
    <property type="entry name" value="DHDPS-like"/>
    <property type="match status" value="1"/>
</dbReference>
<accession>A0A4Q9DVG7</accession>
<dbReference type="OrthoDB" id="9771791at2"/>
<dbReference type="SMART" id="SM01130">
    <property type="entry name" value="DHDPS"/>
    <property type="match status" value="1"/>
</dbReference>
<keyword evidence="2" id="KW-0456">Lyase</keyword>
<dbReference type="PANTHER" id="PTHR12128">
    <property type="entry name" value="DIHYDRODIPICOLINATE SYNTHASE"/>
    <property type="match status" value="1"/>
</dbReference>
<name>A0A4Q9DVG7_9BACL</name>
<protein>
    <submittedName>
        <fullName evidence="3">Dihydrodipicolinate synthase family protein</fullName>
    </submittedName>
</protein>
<evidence type="ECO:0000313" key="3">
    <source>
        <dbReference type="EMBL" id="TBL81034.1"/>
    </source>
</evidence>
<dbReference type="GO" id="GO:0008840">
    <property type="term" value="F:4-hydroxy-tetrahydrodipicolinate synthase activity"/>
    <property type="evidence" value="ECO:0007669"/>
    <property type="project" value="TreeGrafter"/>
</dbReference>
<evidence type="ECO:0000256" key="1">
    <source>
        <dbReference type="ARBA" id="ARBA00007592"/>
    </source>
</evidence>
<comment type="similarity">
    <text evidence="1">Belongs to the DapA family.</text>
</comment>
<sequence length="306" mass="34017">MTTNKQLLNMEGIVTVLNTPFTALDTIDTDAVRANVNLAIRAGVAGFLVPAMASEVGKLSGEERKLLVQTVVEETKGRVPVIGGGSAPTSEERVYTVTGLIELGCDGVLVSIPYENDEQYEREVWSIAELKPPFLMLQDWDFGGYGIPLPLICKLFREVDVFRSIKIEVVPAGTKYSEVLAATEGRLHVAGGWAVSQMIDGLDRGVHAFMPTGMHDIYTCIYSLYKQGERDRAVRLFHDLLPVLAFANQHLDISIHFFKRLLFAQGIYSTPHVREPILPFDKYHERSTEELIALVQRLSKEISGLL</sequence>
<dbReference type="Gene3D" id="3.20.20.70">
    <property type="entry name" value="Aldolase class I"/>
    <property type="match status" value="1"/>
</dbReference>
<dbReference type="PANTHER" id="PTHR12128:SF66">
    <property type="entry name" value="4-HYDROXY-2-OXOGLUTARATE ALDOLASE, MITOCHONDRIAL"/>
    <property type="match status" value="1"/>
</dbReference>
<dbReference type="EMBL" id="SIRE01000003">
    <property type="protein sequence ID" value="TBL81034.1"/>
    <property type="molecule type" value="Genomic_DNA"/>
</dbReference>
<dbReference type="InterPro" id="IPR002220">
    <property type="entry name" value="DapA-like"/>
</dbReference>
<dbReference type="RefSeq" id="WP_131011748.1">
    <property type="nucleotide sequence ID" value="NZ_SIRE01000003.1"/>
</dbReference>
<comment type="caution">
    <text evidence="3">The sequence shown here is derived from an EMBL/GenBank/DDBJ whole genome shotgun (WGS) entry which is preliminary data.</text>
</comment>